<comment type="catalytic activity">
    <reaction evidence="8">
        <text>a primary alcohol + NAD(+) = an aldehyde + NADH + H(+)</text>
        <dbReference type="Rhea" id="RHEA:10736"/>
        <dbReference type="ChEBI" id="CHEBI:15378"/>
        <dbReference type="ChEBI" id="CHEBI:15734"/>
        <dbReference type="ChEBI" id="CHEBI:17478"/>
        <dbReference type="ChEBI" id="CHEBI:57540"/>
        <dbReference type="ChEBI" id="CHEBI:57945"/>
        <dbReference type="EC" id="1.1.1.1"/>
    </reaction>
</comment>
<protein>
    <recommendedName>
        <fullName evidence="3">alcohol dehydrogenase</fullName>
        <ecNumber evidence="3">1.1.1.1</ecNumber>
    </recommendedName>
</protein>
<evidence type="ECO:0000259" key="9">
    <source>
        <dbReference type="Pfam" id="PF08240"/>
    </source>
</evidence>
<evidence type="ECO:0000256" key="2">
    <source>
        <dbReference type="ARBA" id="ARBA00008072"/>
    </source>
</evidence>
<comment type="cofactor">
    <cofactor evidence="1">
        <name>Zn(2+)</name>
        <dbReference type="ChEBI" id="CHEBI:29105"/>
    </cofactor>
</comment>
<dbReference type="EMBL" id="JQCN01000052">
    <property type="protein sequence ID" value="KRN98065.1"/>
    <property type="molecule type" value="Genomic_DNA"/>
</dbReference>
<name>A0A0R2L9A2_9LACO</name>
<evidence type="ECO:0000256" key="8">
    <source>
        <dbReference type="ARBA" id="ARBA00049243"/>
    </source>
</evidence>
<dbReference type="PATRIC" id="fig|449659.4.peg.354"/>
<dbReference type="Gene3D" id="3.40.50.720">
    <property type="entry name" value="NAD(P)-binding Rossmann-like Domain"/>
    <property type="match status" value="1"/>
</dbReference>
<dbReference type="GO" id="GO:0046872">
    <property type="term" value="F:metal ion binding"/>
    <property type="evidence" value="ECO:0007669"/>
    <property type="project" value="UniProtKB-KW"/>
</dbReference>
<evidence type="ECO:0000256" key="6">
    <source>
        <dbReference type="ARBA" id="ARBA00023002"/>
    </source>
</evidence>
<dbReference type="InterPro" id="IPR011032">
    <property type="entry name" value="GroES-like_sf"/>
</dbReference>
<organism evidence="10 11">
    <name type="scientific">Ligilactobacillus pobuzihii</name>
    <dbReference type="NCBI Taxonomy" id="449659"/>
    <lineage>
        <taxon>Bacteria</taxon>
        <taxon>Bacillati</taxon>
        <taxon>Bacillota</taxon>
        <taxon>Bacilli</taxon>
        <taxon>Lactobacillales</taxon>
        <taxon>Lactobacillaceae</taxon>
        <taxon>Ligilactobacillus</taxon>
    </lineage>
</organism>
<dbReference type="SUPFAM" id="SSF50129">
    <property type="entry name" value="GroES-like"/>
    <property type="match status" value="1"/>
</dbReference>
<keyword evidence="5" id="KW-0862">Zinc</keyword>
<gene>
    <name evidence="10" type="ORF">IV66_GL000355</name>
</gene>
<accession>A0A0R2L9A2</accession>
<evidence type="ECO:0000256" key="4">
    <source>
        <dbReference type="ARBA" id="ARBA00022723"/>
    </source>
</evidence>
<sequence length="337" mass="36273">MRAWIVEKQGPVDLDPSPLKFVTKKVPQPKSEEILVRVLACGVCRTDLHVTEGDLPVHQQHVIPGHEIIGKVCATGPHTSRFKIGQRVGIPWLRYTCGKCSFCRSGNENLCPNSKYTGWDHDGGYAEYTTINEAFAYEIPASFRSTAAAPLLCAGIIGYHAYLKANVPAGGTLGLYGFGGSAHITAELALKQGVKVHVLTRGKNAQKLALKLGVSSAAGAYDLPPELLDSAIIFAPAGPIIPKALEGLKPGGTLALAGIHMSDVPPLNYQQHLFHEKMITSVESNTRKNGEEFLNLAARLNIQPKTREYPLEKAQTALHYLAVGDVEGAGVLRIAND</sequence>
<evidence type="ECO:0000256" key="7">
    <source>
        <dbReference type="ARBA" id="ARBA00049164"/>
    </source>
</evidence>
<dbReference type="STRING" id="449659.IV66_GL000355"/>
<dbReference type="PANTHER" id="PTHR42940:SF8">
    <property type="entry name" value="VACUOLAR PROTEIN SORTING-ASSOCIATED PROTEIN 11"/>
    <property type="match status" value="1"/>
</dbReference>
<evidence type="ECO:0000256" key="3">
    <source>
        <dbReference type="ARBA" id="ARBA00013190"/>
    </source>
</evidence>
<keyword evidence="6" id="KW-0560">Oxidoreductase</keyword>
<evidence type="ECO:0000256" key="5">
    <source>
        <dbReference type="ARBA" id="ARBA00022833"/>
    </source>
</evidence>
<comment type="caution">
    <text evidence="10">The sequence shown here is derived from an EMBL/GenBank/DDBJ whole genome shotgun (WGS) entry which is preliminary data.</text>
</comment>
<reference evidence="10 11" key="1">
    <citation type="journal article" date="2015" name="Genome Announc.">
        <title>Expanding the biotechnology potential of lactobacilli through comparative genomics of 213 strains and associated genera.</title>
        <authorList>
            <person name="Sun Z."/>
            <person name="Harris H.M."/>
            <person name="McCann A."/>
            <person name="Guo C."/>
            <person name="Argimon S."/>
            <person name="Zhang W."/>
            <person name="Yang X."/>
            <person name="Jeffery I.B."/>
            <person name="Cooney J.C."/>
            <person name="Kagawa T.F."/>
            <person name="Liu W."/>
            <person name="Song Y."/>
            <person name="Salvetti E."/>
            <person name="Wrobel A."/>
            <person name="Rasinkangas P."/>
            <person name="Parkhill J."/>
            <person name="Rea M.C."/>
            <person name="O'Sullivan O."/>
            <person name="Ritari J."/>
            <person name="Douillard F.P."/>
            <person name="Paul Ross R."/>
            <person name="Yang R."/>
            <person name="Briner A.E."/>
            <person name="Felis G.E."/>
            <person name="de Vos W.M."/>
            <person name="Barrangou R."/>
            <person name="Klaenhammer T.R."/>
            <person name="Caufield P.W."/>
            <person name="Cui Y."/>
            <person name="Zhang H."/>
            <person name="O'Toole P.W."/>
        </authorList>
    </citation>
    <scope>NUCLEOTIDE SEQUENCE [LARGE SCALE GENOMIC DNA]</scope>
    <source>
        <strain evidence="10 11">NBRC 103219</strain>
    </source>
</reference>
<dbReference type="EC" id="1.1.1.1" evidence="3"/>
<dbReference type="PANTHER" id="PTHR42940">
    <property type="entry name" value="ALCOHOL DEHYDROGENASE 1-RELATED"/>
    <property type="match status" value="1"/>
</dbReference>
<evidence type="ECO:0000313" key="11">
    <source>
        <dbReference type="Proteomes" id="UP000051886"/>
    </source>
</evidence>
<evidence type="ECO:0000256" key="1">
    <source>
        <dbReference type="ARBA" id="ARBA00001947"/>
    </source>
</evidence>
<dbReference type="InterPro" id="IPR013154">
    <property type="entry name" value="ADH-like_N"/>
</dbReference>
<dbReference type="GO" id="GO:0005737">
    <property type="term" value="C:cytoplasm"/>
    <property type="evidence" value="ECO:0007669"/>
    <property type="project" value="TreeGrafter"/>
</dbReference>
<comment type="catalytic activity">
    <reaction evidence="7">
        <text>a secondary alcohol + NAD(+) = a ketone + NADH + H(+)</text>
        <dbReference type="Rhea" id="RHEA:10740"/>
        <dbReference type="ChEBI" id="CHEBI:15378"/>
        <dbReference type="ChEBI" id="CHEBI:17087"/>
        <dbReference type="ChEBI" id="CHEBI:35681"/>
        <dbReference type="ChEBI" id="CHEBI:57540"/>
        <dbReference type="ChEBI" id="CHEBI:57945"/>
        <dbReference type="EC" id="1.1.1.1"/>
    </reaction>
</comment>
<dbReference type="InterPro" id="IPR036291">
    <property type="entry name" value="NAD(P)-bd_dom_sf"/>
</dbReference>
<keyword evidence="11" id="KW-1185">Reference proteome</keyword>
<dbReference type="AlphaFoldDB" id="A0A0R2L9A2"/>
<keyword evidence="4" id="KW-0479">Metal-binding</keyword>
<evidence type="ECO:0000313" key="10">
    <source>
        <dbReference type="EMBL" id="KRN98065.1"/>
    </source>
</evidence>
<dbReference type="Pfam" id="PF08240">
    <property type="entry name" value="ADH_N"/>
    <property type="match status" value="1"/>
</dbReference>
<dbReference type="InterPro" id="IPR014187">
    <property type="entry name" value="ADH_Zn_typ-2"/>
</dbReference>
<proteinExistence type="inferred from homology"/>
<comment type="similarity">
    <text evidence="2">Belongs to the zinc-containing alcohol dehydrogenase family.</text>
</comment>
<dbReference type="CDD" id="cd08298">
    <property type="entry name" value="CAD2"/>
    <property type="match status" value="1"/>
</dbReference>
<dbReference type="Proteomes" id="UP000051886">
    <property type="component" value="Unassembled WGS sequence"/>
</dbReference>
<feature type="domain" description="Alcohol dehydrogenase-like N-terminal" evidence="9">
    <location>
        <begin position="31"/>
        <end position="140"/>
    </location>
</feature>
<dbReference type="NCBIfam" id="TIGR02822">
    <property type="entry name" value="adh_fam_2"/>
    <property type="match status" value="1"/>
</dbReference>
<dbReference type="SUPFAM" id="SSF51735">
    <property type="entry name" value="NAD(P)-binding Rossmann-fold domains"/>
    <property type="match status" value="1"/>
</dbReference>
<dbReference type="Gene3D" id="3.90.180.10">
    <property type="entry name" value="Medium-chain alcohol dehydrogenases, catalytic domain"/>
    <property type="match status" value="1"/>
</dbReference>
<dbReference type="GO" id="GO:0004022">
    <property type="term" value="F:alcohol dehydrogenase (NAD+) activity"/>
    <property type="evidence" value="ECO:0007669"/>
    <property type="project" value="UniProtKB-EC"/>
</dbReference>